<dbReference type="PATRIC" id="fig|795797.18.peg.1132"/>
<dbReference type="Proteomes" id="UP000000390">
    <property type="component" value="Chromosome"/>
</dbReference>
<dbReference type="GeneID" id="9418938"/>
<dbReference type="OrthoDB" id="214685at2157"/>
<dbReference type="STRING" id="795797.HacjB3_05670"/>
<dbReference type="EMBL" id="CP002062">
    <property type="protein sequence ID" value="ADJ14525.1"/>
    <property type="molecule type" value="Genomic_DNA"/>
</dbReference>
<reference evidence="2 4" key="1">
    <citation type="journal article" date="2010" name="J. Bacteriol.">
        <title>Complete genome sequence of Halalkalicoccus jeotgali B3(T), an extremely halophilic archaeon.</title>
        <authorList>
            <person name="Roh S.W."/>
            <person name="Nam Y.D."/>
            <person name="Nam S.H."/>
            <person name="Choi S.H."/>
            <person name="Park H.S."/>
            <person name="Bae J.W."/>
        </authorList>
    </citation>
    <scope>NUCLEOTIDE SEQUENCE [LARGE SCALE GENOMIC DNA]</scope>
    <source>
        <strain evidence="2">B3</strain>
        <strain evidence="4">DSM 18796 / CECT 7217 / JCM 14584 / KCTC 4019 / B3</strain>
    </source>
</reference>
<dbReference type="RefSeq" id="WP_008414681.1">
    <property type="nucleotide sequence ID" value="NC_014297.1"/>
</dbReference>
<dbReference type="Proteomes" id="UP000011645">
    <property type="component" value="Unassembled WGS sequence"/>
</dbReference>
<dbReference type="KEGG" id="hje:HacjB3_05670"/>
<sequence>MRGKANVEDANKSYNSIEYDPDEHSYLRAEGDVEELGLEDPYAEIAEQRLEAFNERHSTSGETEGALDEWDSLYASLYEGAFEDCDRRYEAKVEEQLQEFEAGEPITGDGSLTFTDQAPLSAIVDVEVGDRSPTDLWSELTETGSFIEAIIESVRVSATGKSPNEYREELVGRDLPDTYPELAVRIGKGDRVALWQLVDDLQTLGQGTSPTEEIGHALELLAGSGRTPTVAVRLDREFFDRVADQRRGVLSIIAALARGCDVRVVTTMGVRRKLARKHRQDLPGVSEICSTGRPGQSTDATVEQAGLELSHDSREVAILRQLSGEASETLPKHAIESSAGVSSSRIRQCVGRLSDLDLVATFETADGPHVELLKAGSAFVDRLDAEIGRQATLDSCVSDSGKSSIYCRVSTQRDGGGEDTPTTAATGPADRRRHGAAVTVEYMPRWRGAAVAASATEGAVSLVDHPVEPSDELRQPYLSYDGDDRLVAGAEYRNPMQYTVCVARALTDRRVFRDVLTPDRLDGDVGDLGGLATDDPRILRDARCLGWLSDRDTTAERYAEALMAAEDELLDMTRQWHNGDYSCTPEEFRSRITRFSHGIIGTVAHLCDLADVELVREVRVPEFTRRFDADDRADLAKNVVHGAQIASRHGHFAAYRQLFEADEDKRAAAMEPSIPADDPSGDMIGSFVIVGSSISRLADDLRAEIRRGADGADSRLHEDAPEFDVPVSITTDVGRPAMALTARDRLAQKNLSATRESIALFDALAGSPLDAAAAIDYALQSEDRPRDIRLDEVRRALAQLPSDRLLPTMQPTVQKLTKALLTVESPLTQSELAGRADVSSRSVRTHLPRLEALGLADSDEAGIRFALPFPTSDERGSDIVPGIATETGADPVDVLYDLAEAISGEAAHDSEHPVGAAFFSEDWAGALGQFAVYERWIDLAGRLSHRGLEPETRTVRFGRQSDQVAIQEVAA</sequence>
<accession>D8JA03</accession>
<dbReference type="EMBL" id="AOHV01000011">
    <property type="protein sequence ID" value="ELY40097.1"/>
    <property type="molecule type" value="Genomic_DNA"/>
</dbReference>
<name>D8JA03_HALJB</name>
<gene>
    <name evidence="2" type="ordered locus">HacjB3_05670</name>
    <name evidence="3" type="ORF">C497_04035</name>
</gene>
<evidence type="ECO:0000313" key="3">
    <source>
        <dbReference type="EMBL" id="ELY40097.1"/>
    </source>
</evidence>
<organism evidence="2 4">
    <name type="scientific">Halalkalicoccus jeotgali (strain DSM 18796 / CECT 7217 / JCM 14584 / KCTC 4019 / B3)</name>
    <dbReference type="NCBI Taxonomy" id="795797"/>
    <lineage>
        <taxon>Archaea</taxon>
        <taxon>Methanobacteriati</taxon>
        <taxon>Methanobacteriota</taxon>
        <taxon>Stenosarchaea group</taxon>
        <taxon>Halobacteria</taxon>
        <taxon>Halobacteriales</taxon>
        <taxon>Halococcaceae</taxon>
        <taxon>Halalkalicoccus</taxon>
    </lineage>
</organism>
<dbReference type="SUPFAM" id="SSF46785">
    <property type="entry name" value="Winged helix' DNA-binding domain"/>
    <property type="match status" value="1"/>
</dbReference>
<proteinExistence type="predicted"/>
<dbReference type="InterPro" id="IPR036390">
    <property type="entry name" value="WH_DNA-bd_sf"/>
</dbReference>
<evidence type="ECO:0000313" key="2">
    <source>
        <dbReference type="EMBL" id="ADJ14525.1"/>
    </source>
</evidence>
<reference evidence="3 5" key="2">
    <citation type="journal article" date="2014" name="PLoS Genet.">
        <title>Phylogenetically driven sequencing of extremely halophilic archaea reveals strategies for static and dynamic osmo-response.</title>
        <authorList>
            <person name="Becker E.A."/>
            <person name="Seitzer P.M."/>
            <person name="Tritt A."/>
            <person name="Larsen D."/>
            <person name="Krusor M."/>
            <person name="Yao A.I."/>
            <person name="Wu D."/>
            <person name="Madern D."/>
            <person name="Eisen J.A."/>
            <person name="Darling A.E."/>
            <person name="Facciotti M.T."/>
        </authorList>
    </citation>
    <scope>NUCLEOTIDE SEQUENCE [LARGE SCALE GENOMIC DNA]</scope>
    <source>
        <strain evidence="3">B3</strain>
        <strain evidence="5">DSM 18796 / CECT 7217 / JCM 14584 / KCTC 4019 / B3</strain>
    </source>
</reference>
<dbReference type="AlphaFoldDB" id="D8JA03"/>
<dbReference type="eggNOG" id="arCOG04495">
    <property type="taxonomic scope" value="Archaea"/>
</dbReference>
<feature type="compositionally biased region" description="Low complexity" evidence="1">
    <location>
        <begin position="419"/>
        <end position="428"/>
    </location>
</feature>
<evidence type="ECO:0000313" key="5">
    <source>
        <dbReference type="Proteomes" id="UP000011645"/>
    </source>
</evidence>
<feature type="region of interest" description="Disordered" evidence="1">
    <location>
        <begin position="410"/>
        <end position="433"/>
    </location>
</feature>
<evidence type="ECO:0000256" key="1">
    <source>
        <dbReference type="SAM" id="MobiDB-lite"/>
    </source>
</evidence>
<protein>
    <recommendedName>
        <fullName evidence="6">Helix-turn-helix type 11 domain-containing protein</fullName>
    </recommendedName>
</protein>
<dbReference type="HOGENOM" id="CLU_305364_0_0_2"/>
<evidence type="ECO:0000313" key="4">
    <source>
        <dbReference type="Proteomes" id="UP000000390"/>
    </source>
</evidence>
<keyword evidence="5" id="KW-1185">Reference proteome</keyword>
<evidence type="ECO:0008006" key="6">
    <source>
        <dbReference type="Google" id="ProtNLM"/>
    </source>
</evidence>